<dbReference type="AlphaFoldDB" id="A0AAE6NY75"/>
<evidence type="ECO:0000313" key="3">
    <source>
        <dbReference type="EMBL" id="RKS52372.1"/>
    </source>
</evidence>
<dbReference type="GO" id="GO:0005198">
    <property type="term" value="F:structural molecule activity"/>
    <property type="evidence" value="ECO:0007669"/>
    <property type="project" value="InterPro"/>
</dbReference>
<protein>
    <submittedName>
        <fullName evidence="2 3">Phage portal protein</fullName>
    </submittedName>
</protein>
<dbReference type="KEGG" id="ppan:ESD82_13580"/>
<dbReference type="Proteomes" id="UP000273626">
    <property type="component" value="Unassembled WGS sequence"/>
</dbReference>
<reference evidence="2 5" key="2">
    <citation type="submission" date="2019-01" db="EMBL/GenBank/DDBJ databases">
        <title>Complete Genome Sequence and Annotation of the Paracoccus pantotrophus type strain DSM 2944.</title>
        <authorList>
            <person name="Bockwoldt J.A."/>
            <person name="Zimmermann M."/>
            <person name="Tiso T."/>
            <person name="Blank L.M."/>
        </authorList>
    </citation>
    <scope>NUCLEOTIDE SEQUENCE [LARGE SCALE GENOMIC DNA]</scope>
    <source>
        <strain evidence="2 5">DSM 2944</strain>
    </source>
</reference>
<dbReference type="GeneID" id="51371612"/>
<evidence type="ECO:0000256" key="1">
    <source>
        <dbReference type="SAM" id="MobiDB-lite"/>
    </source>
</evidence>
<dbReference type="GO" id="GO:0019068">
    <property type="term" value="P:virion assembly"/>
    <property type="evidence" value="ECO:0007669"/>
    <property type="project" value="InterPro"/>
</dbReference>
<proteinExistence type="predicted"/>
<dbReference type="RefSeq" id="WP_147428120.1">
    <property type="nucleotide sequence ID" value="NZ_CP044426.1"/>
</dbReference>
<dbReference type="NCBIfam" id="TIGR01539">
    <property type="entry name" value="portal_lambda"/>
    <property type="match status" value="1"/>
</dbReference>
<evidence type="ECO:0000313" key="4">
    <source>
        <dbReference type="Proteomes" id="UP000273626"/>
    </source>
</evidence>
<dbReference type="EMBL" id="RBLI01000001">
    <property type="protein sequence ID" value="RKS52372.1"/>
    <property type="molecule type" value="Genomic_DNA"/>
</dbReference>
<dbReference type="InterPro" id="IPR006429">
    <property type="entry name" value="Phage_lambda_portal"/>
</dbReference>
<evidence type="ECO:0000313" key="2">
    <source>
        <dbReference type="EMBL" id="QFG37205.1"/>
    </source>
</evidence>
<feature type="region of interest" description="Disordered" evidence="1">
    <location>
        <begin position="448"/>
        <end position="476"/>
    </location>
</feature>
<organism evidence="2 5">
    <name type="scientific">Paracoccus pantotrophus</name>
    <name type="common">Thiosphaera pantotropha</name>
    <dbReference type="NCBI Taxonomy" id="82367"/>
    <lineage>
        <taxon>Bacteria</taxon>
        <taxon>Pseudomonadati</taxon>
        <taxon>Pseudomonadota</taxon>
        <taxon>Alphaproteobacteria</taxon>
        <taxon>Rhodobacterales</taxon>
        <taxon>Paracoccaceae</taxon>
        <taxon>Paracoccus</taxon>
    </lineage>
</organism>
<name>A0AAE6NY75_PARPN</name>
<accession>A0AAE6NY75</accession>
<keyword evidence="4" id="KW-1185">Reference proteome</keyword>
<evidence type="ECO:0000313" key="5">
    <source>
        <dbReference type="Proteomes" id="UP000326453"/>
    </source>
</evidence>
<dbReference type="EMBL" id="CP044426">
    <property type="protein sequence ID" value="QFG37205.1"/>
    <property type="molecule type" value="Genomic_DNA"/>
</dbReference>
<dbReference type="Pfam" id="PF05136">
    <property type="entry name" value="Phage_portal_2"/>
    <property type="match status" value="1"/>
</dbReference>
<reference evidence="3 4" key="1">
    <citation type="submission" date="2018-10" db="EMBL/GenBank/DDBJ databases">
        <title>Genomic Encyclopedia of Archaeal and Bacterial Type Strains, Phase II (KMG-II): from individual species to whole genera.</title>
        <authorList>
            <person name="Goeker M."/>
        </authorList>
    </citation>
    <scope>NUCLEOTIDE SEQUENCE [LARGE SCALE GENOMIC DNA]</scope>
    <source>
        <strain evidence="4">ATCC 35512 / DSM 2944 / CIP 106514 / LMD 82.5 / NBRC 102493 / NCCB 82005 / GB17</strain>
        <strain evidence="3">DSM 2944</strain>
    </source>
</reference>
<dbReference type="Proteomes" id="UP000326453">
    <property type="component" value="Chromosome 1"/>
</dbReference>
<sequence>MRWPRLFNRTLAAPAQVHPTAVRMLEGASGKRWSSTPAFGATGSEVLAGAAQVRGRARHLRFNDPTAGNAAEILKTALVGYGVTAASLGDDDGAREDHDAGFTAWAERNQFGALLAEVADALVTDGEALLILRADAEGALRLQHVPAEQLDESYSVELSEGRYIAAGIEYDSDDQPIAYHFRPARPTDQYQSFRAPVRVDAADVIHLFRRLGAGQTRGLSWFAPVILPLNELSQLQDALQVNAKIQAMMAGFIIDQNGTGPNPFAPDGADQLNLSLEPGVMRVLPQGWDVKFSQPQQMAQAVDLVAVSLRQIAAGLQIPEFLLSGDMRGVNYSSARTALVQFRAHIEAIQHTLIVPALNRIWARWQLLESLRGSNTADPAAPAEWHFPKPQWVDPESDAKATREMLDMGLISRRMAVAQLGYDVAQVDAEIAADRQREAALGLNFSVQFKNKTESNDEQTNNGESQDRDPSPAARS</sequence>
<gene>
    <name evidence="3" type="ORF">BDE18_1696</name>
    <name evidence="2" type="ORF">ESD82_13580</name>
</gene>